<dbReference type="InterPro" id="IPR017969">
    <property type="entry name" value="Heavy-metal-associated_CS"/>
</dbReference>
<feature type="transmembrane region" description="Helical" evidence="16">
    <location>
        <begin position="464"/>
        <end position="483"/>
    </location>
</feature>
<keyword evidence="3" id="KW-0813">Transport</keyword>
<dbReference type="InterPro" id="IPR044492">
    <property type="entry name" value="P_typ_ATPase_HD_dom"/>
</dbReference>
<feature type="transmembrane region" description="Helical" evidence="16">
    <location>
        <begin position="1090"/>
        <end position="1111"/>
    </location>
</feature>
<dbReference type="GO" id="GO:0055070">
    <property type="term" value="P:copper ion homeostasis"/>
    <property type="evidence" value="ECO:0007669"/>
    <property type="project" value="TreeGrafter"/>
</dbReference>
<dbReference type="GO" id="GO:0005507">
    <property type="term" value="F:copper ion binding"/>
    <property type="evidence" value="ECO:0007669"/>
    <property type="project" value="InterPro"/>
</dbReference>
<evidence type="ECO:0000256" key="11">
    <source>
        <dbReference type="ARBA" id="ARBA00022967"/>
    </source>
</evidence>
<keyword evidence="11" id="KW-1278">Translocase</keyword>
<dbReference type="NCBIfam" id="TIGR01525">
    <property type="entry name" value="ATPase-IB_hvy"/>
    <property type="match status" value="1"/>
</dbReference>
<evidence type="ECO:0000259" key="18">
    <source>
        <dbReference type="PROSITE" id="PS50846"/>
    </source>
</evidence>
<keyword evidence="8" id="KW-0187">Copper transport</keyword>
<dbReference type="FunFam" id="2.70.150.10:FF:000002">
    <property type="entry name" value="Copper-transporting ATPase 1, putative"/>
    <property type="match status" value="1"/>
</dbReference>
<evidence type="ECO:0000313" key="20">
    <source>
        <dbReference type="Proteomes" id="UP000247409"/>
    </source>
</evidence>
<feature type="region of interest" description="Disordered" evidence="17">
    <location>
        <begin position="1125"/>
        <end position="1152"/>
    </location>
</feature>
<dbReference type="InterPro" id="IPR036163">
    <property type="entry name" value="HMA_dom_sf"/>
</dbReference>
<dbReference type="Gene3D" id="2.70.150.10">
    <property type="entry name" value="Calcium-transporting ATPase, cytoplasmic transduction domain A"/>
    <property type="match status" value="1"/>
</dbReference>
<dbReference type="GO" id="GO:0043682">
    <property type="term" value="F:P-type divalent copper transporter activity"/>
    <property type="evidence" value="ECO:0007669"/>
    <property type="project" value="TreeGrafter"/>
</dbReference>
<evidence type="ECO:0000256" key="12">
    <source>
        <dbReference type="ARBA" id="ARBA00022989"/>
    </source>
</evidence>
<dbReference type="SUPFAM" id="SSF55008">
    <property type="entry name" value="HMA, heavy metal-associated domain"/>
    <property type="match status" value="3"/>
</dbReference>
<dbReference type="InterPro" id="IPR001757">
    <property type="entry name" value="P_typ_ATPase"/>
</dbReference>
<dbReference type="InterPro" id="IPR023299">
    <property type="entry name" value="ATPase_P-typ_cyto_dom_N"/>
</dbReference>
<evidence type="ECO:0000313" key="19">
    <source>
        <dbReference type="EMBL" id="PXF40277.1"/>
    </source>
</evidence>
<dbReference type="PROSITE" id="PS50846">
    <property type="entry name" value="HMA_2"/>
    <property type="match status" value="3"/>
</dbReference>
<dbReference type="FunFam" id="3.30.70.100:FF:000005">
    <property type="entry name" value="Copper-exporting P-type ATPase A"/>
    <property type="match status" value="1"/>
</dbReference>
<evidence type="ECO:0000256" key="1">
    <source>
        <dbReference type="ARBA" id="ARBA00004127"/>
    </source>
</evidence>
<dbReference type="SUPFAM" id="SSF56784">
    <property type="entry name" value="HAD-like"/>
    <property type="match status" value="1"/>
</dbReference>
<dbReference type="InterPro" id="IPR036412">
    <property type="entry name" value="HAD-like_sf"/>
</dbReference>
<comment type="subcellular location">
    <subcellularLocation>
        <location evidence="1">Endomembrane system</location>
        <topology evidence="1">Multi-pass membrane protein</topology>
    </subcellularLocation>
    <subcellularLocation>
        <location evidence="16">Membrane</location>
    </subcellularLocation>
</comment>
<dbReference type="NCBIfam" id="TIGR00003">
    <property type="entry name" value="copper ion binding protein"/>
    <property type="match status" value="1"/>
</dbReference>
<keyword evidence="10" id="KW-0460">Magnesium</keyword>
<dbReference type="PRINTS" id="PR00119">
    <property type="entry name" value="CATATPASE"/>
</dbReference>
<dbReference type="Pfam" id="PF00702">
    <property type="entry name" value="Hydrolase"/>
    <property type="match status" value="1"/>
</dbReference>
<reference evidence="19 20" key="1">
    <citation type="journal article" date="2018" name="Mol. Biol. Evol.">
        <title>Analysis of the draft genome of the red seaweed Gracilariopsis chorda provides insights into genome size evolution in Rhodophyta.</title>
        <authorList>
            <person name="Lee J."/>
            <person name="Yang E.C."/>
            <person name="Graf L."/>
            <person name="Yang J.H."/>
            <person name="Qiu H."/>
            <person name="Zel Zion U."/>
            <person name="Chan C.X."/>
            <person name="Stephens T.G."/>
            <person name="Weber A.P.M."/>
            <person name="Boo G.H."/>
            <person name="Boo S.M."/>
            <person name="Kim K.M."/>
            <person name="Shin Y."/>
            <person name="Jung M."/>
            <person name="Lee S.J."/>
            <person name="Yim H.S."/>
            <person name="Lee J.H."/>
            <person name="Bhattacharya D."/>
            <person name="Yoon H.S."/>
        </authorList>
    </citation>
    <scope>NUCLEOTIDE SEQUENCE [LARGE SCALE GENOMIC DNA]</scope>
    <source>
        <strain evidence="19 20">SKKU-2015</strain>
        <tissue evidence="19">Whole body</tissue>
    </source>
</reference>
<feature type="domain" description="HMA" evidence="18">
    <location>
        <begin position="3"/>
        <end position="65"/>
    </location>
</feature>
<dbReference type="GO" id="GO:0016020">
    <property type="term" value="C:membrane"/>
    <property type="evidence" value="ECO:0007669"/>
    <property type="project" value="UniProtKB-SubCell"/>
</dbReference>
<dbReference type="InterPro" id="IPR006121">
    <property type="entry name" value="HMA_dom"/>
</dbReference>
<evidence type="ECO:0000256" key="13">
    <source>
        <dbReference type="ARBA" id="ARBA00023008"/>
    </source>
</evidence>
<dbReference type="SUPFAM" id="SSF81665">
    <property type="entry name" value="Calcium ATPase, transmembrane domain M"/>
    <property type="match status" value="1"/>
</dbReference>
<keyword evidence="6" id="KW-0677">Repeat</keyword>
<keyword evidence="20" id="KW-1185">Reference proteome</keyword>
<proteinExistence type="inferred from homology"/>
<dbReference type="NCBIfam" id="TIGR01494">
    <property type="entry name" value="ATPase_P-type"/>
    <property type="match status" value="2"/>
</dbReference>
<keyword evidence="12 16" id="KW-1133">Transmembrane helix</keyword>
<dbReference type="CDD" id="cd00371">
    <property type="entry name" value="HMA"/>
    <property type="match status" value="3"/>
</dbReference>
<keyword evidence="5 16" id="KW-0479">Metal-binding</keyword>
<keyword evidence="13" id="KW-0186">Copper</keyword>
<evidence type="ECO:0000256" key="4">
    <source>
        <dbReference type="ARBA" id="ARBA00022692"/>
    </source>
</evidence>
<evidence type="ECO:0000256" key="2">
    <source>
        <dbReference type="ARBA" id="ARBA00006024"/>
    </source>
</evidence>
<dbReference type="PANTHER" id="PTHR43520">
    <property type="entry name" value="ATP7, ISOFORM B"/>
    <property type="match status" value="1"/>
</dbReference>
<evidence type="ECO:0000256" key="10">
    <source>
        <dbReference type="ARBA" id="ARBA00022842"/>
    </source>
</evidence>
<evidence type="ECO:0000256" key="16">
    <source>
        <dbReference type="RuleBase" id="RU362081"/>
    </source>
</evidence>
<feature type="domain" description="HMA" evidence="18">
    <location>
        <begin position="71"/>
        <end position="134"/>
    </location>
</feature>
<keyword evidence="14" id="KW-0406">Ion transport</keyword>
<evidence type="ECO:0000256" key="14">
    <source>
        <dbReference type="ARBA" id="ARBA00023065"/>
    </source>
</evidence>
<feature type="compositionally biased region" description="Low complexity" evidence="17">
    <location>
        <begin position="1129"/>
        <end position="1142"/>
    </location>
</feature>
<feature type="compositionally biased region" description="Low complexity" evidence="17">
    <location>
        <begin position="213"/>
        <end position="238"/>
    </location>
</feature>
<feature type="transmembrane region" description="Helical" evidence="16">
    <location>
        <begin position="1062"/>
        <end position="1084"/>
    </location>
</feature>
<feature type="region of interest" description="Disordered" evidence="17">
    <location>
        <begin position="146"/>
        <end position="174"/>
    </location>
</feature>
<dbReference type="Pfam" id="PF00403">
    <property type="entry name" value="HMA"/>
    <property type="match status" value="3"/>
</dbReference>
<evidence type="ECO:0000256" key="8">
    <source>
        <dbReference type="ARBA" id="ARBA00022796"/>
    </source>
</evidence>
<organism evidence="19 20">
    <name type="scientific">Gracilariopsis chorda</name>
    <dbReference type="NCBI Taxonomy" id="448386"/>
    <lineage>
        <taxon>Eukaryota</taxon>
        <taxon>Rhodophyta</taxon>
        <taxon>Florideophyceae</taxon>
        <taxon>Rhodymeniophycidae</taxon>
        <taxon>Gracilariales</taxon>
        <taxon>Gracilariaceae</taxon>
        <taxon>Gracilariopsis</taxon>
    </lineage>
</organism>
<dbReference type="GO" id="GO:0016887">
    <property type="term" value="F:ATP hydrolysis activity"/>
    <property type="evidence" value="ECO:0007669"/>
    <property type="project" value="InterPro"/>
</dbReference>
<dbReference type="SUPFAM" id="SSF81653">
    <property type="entry name" value="Calcium ATPase, transduction domain A"/>
    <property type="match status" value="1"/>
</dbReference>
<dbReference type="GO" id="GO:0005524">
    <property type="term" value="F:ATP binding"/>
    <property type="evidence" value="ECO:0007669"/>
    <property type="project" value="UniProtKB-UniRule"/>
</dbReference>
<evidence type="ECO:0000256" key="5">
    <source>
        <dbReference type="ARBA" id="ARBA00022723"/>
    </source>
</evidence>
<keyword evidence="15 16" id="KW-0472">Membrane</keyword>
<dbReference type="AlphaFoldDB" id="A0A2V3IDZ1"/>
<comment type="similarity">
    <text evidence="2 16">Belongs to the cation transport ATPase (P-type) (TC 3.A.3) family. Type IB subfamily.</text>
</comment>
<dbReference type="InterPro" id="IPR006122">
    <property type="entry name" value="HMA_Cu_ion-bd"/>
</dbReference>
<evidence type="ECO:0000256" key="7">
    <source>
        <dbReference type="ARBA" id="ARBA00022741"/>
    </source>
</evidence>
<dbReference type="Proteomes" id="UP000247409">
    <property type="component" value="Unassembled WGS sequence"/>
</dbReference>
<dbReference type="InterPro" id="IPR023298">
    <property type="entry name" value="ATPase_P-typ_TM_dom_sf"/>
</dbReference>
<sequence>MAAPFTLRVEGLSCAGCVRKVQNALLDAGAEHVTVDLQSALATGVSDHRIEQLIQVVEDAGKKATVVEPEPTITIKVTGMSCMGCVRKITAALKQLPEATDVHVDLNTGLATLRFPADPQQAVDAVLNAGKTAELLEGLALQSPVPTYTASSDTSYPDPSSPDPSLPGQSASATAKELVSLDLASPTTSLGQSHGPALTELVALDLGSPPASPATSTSQATHTPSTSGSSSGSTLNSSDVVLDIPKEGASALSTTTVRISGMTCASCVGVVEGLLHKLPSVQSARVNLLAGRAKITHDAAQTSPDELADAISAAGYKANILESIDPSRTAKSAEAVCANFRVDFPTDIQAQNAAKLLRFMDGVQKVDFDARTASIVLLPGVPKSSILHALEFDGSFGKMGVRQSLRAELDEIARGEGHGATNVIDEEAKAWRARFFMSLLFFLPIAVSSLVKMFSGMLTFRQMTWIHFALATPIQFVCGANFYRASYFALRKRRATMDVLVALSTSIAYFSSVIVMLFGFAEAHNNSLGHNVMFKVSAMIITMVLLGKWLESSAKRKAAAGVAELSALAPENAILFDEKDQVSCHTEVPVKILDVGDVVRLIPGDRVPADGEVIEGTSAVDESMLTGESTPVPKSAGDHVYGGTVNGCGSMLVRTTAVGSDAVLSQIVRLVNDAQTSRAPVEAFADRVSSVFVPSVVAFSLLVFASWYVTASFEWIPKAWYAQEGRFFFALLFALETMVIACPCALGLATPTAVMVASEVGAKHGVLFRGGGAAIEAAKNVRHVVFDKTGTLTVGRPEVVTFLAGEKSTASLRNASSLLQDLVYVVESQSHHPLATAITKHVADLEGGRATENETTFKVSWIEEVPGRGMKALVNKNEFSVVVGSREFALAEVPQEEIFTENEVREIEHLEASEGLTIVVAVVNKRYGCIFGLEDCVRPEARKMVEKLHSMNIGTSLVTGDSIETGRAVATKCGIPLEAVHARAMPWTKVDIVKELAPSCFVGDGINDAPALAAASMGIAIGAGAPVAAESAAVVLVGDDLRGVVNAIDLARTAFRRVRLNFCWAIGYNVLSIPLAAGILFPLFQIRVPPFVASGAMALSSTCVILSSLALRWYRPQMLCSGTEASTARSRGMQPSSPGSSSDSEHAGITAGEEVSVPLLNVV</sequence>
<dbReference type="Gene3D" id="3.40.1110.10">
    <property type="entry name" value="Calcium-transporting ATPase, cytoplasmic domain N"/>
    <property type="match status" value="1"/>
</dbReference>
<feature type="transmembrane region" description="Helical" evidence="16">
    <location>
        <begin position="688"/>
        <end position="707"/>
    </location>
</feature>
<dbReference type="PRINTS" id="PR00942">
    <property type="entry name" value="CUATPASEI"/>
</dbReference>
<dbReference type="EMBL" id="NBIV01000326">
    <property type="protein sequence ID" value="PXF40277.1"/>
    <property type="molecule type" value="Genomic_DNA"/>
</dbReference>
<dbReference type="SFLD" id="SFLDS00003">
    <property type="entry name" value="Haloacid_Dehalogenase"/>
    <property type="match status" value="1"/>
</dbReference>
<dbReference type="PROSITE" id="PS01047">
    <property type="entry name" value="HMA_1"/>
    <property type="match status" value="3"/>
</dbReference>
<dbReference type="SFLD" id="SFLDG00002">
    <property type="entry name" value="C1.7:_P-type_atpase_like"/>
    <property type="match status" value="1"/>
</dbReference>
<dbReference type="SFLD" id="SFLDF00027">
    <property type="entry name" value="p-type_atpase"/>
    <property type="match status" value="1"/>
</dbReference>
<comment type="caution">
    <text evidence="19">The sequence shown here is derived from an EMBL/GenBank/DDBJ whole genome shotgun (WGS) entry which is preliminary data.</text>
</comment>
<dbReference type="InterPro" id="IPR008250">
    <property type="entry name" value="ATPase_P-typ_transduc_dom_A_sf"/>
</dbReference>
<dbReference type="PANTHER" id="PTHR43520:SF8">
    <property type="entry name" value="P-TYPE CU(+) TRANSPORTER"/>
    <property type="match status" value="1"/>
</dbReference>
<feature type="transmembrane region" description="Helical" evidence="16">
    <location>
        <begin position="435"/>
        <end position="458"/>
    </location>
</feature>
<keyword evidence="4 16" id="KW-0812">Transmembrane</keyword>
<evidence type="ECO:0000256" key="3">
    <source>
        <dbReference type="ARBA" id="ARBA00022448"/>
    </source>
</evidence>
<dbReference type="InterPro" id="IPR018303">
    <property type="entry name" value="ATPase_P-typ_P_site"/>
</dbReference>
<name>A0A2V3IDZ1_9FLOR</name>
<dbReference type="GO" id="GO:0012505">
    <property type="term" value="C:endomembrane system"/>
    <property type="evidence" value="ECO:0007669"/>
    <property type="project" value="UniProtKB-SubCell"/>
</dbReference>
<dbReference type="InterPro" id="IPR023214">
    <property type="entry name" value="HAD_sf"/>
</dbReference>
<feature type="transmembrane region" description="Helical" evidence="16">
    <location>
        <begin position="532"/>
        <end position="550"/>
    </location>
</feature>
<gene>
    <name evidence="19" type="ORF">BWQ96_10010</name>
</gene>
<feature type="region of interest" description="Disordered" evidence="17">
    <location>
        <begin position="206"/>
        <end position="238"/>
    </location>
</feature>
<dbReference type="Pfam" id="PF00122">
    <property type="entry name" value="E1-E2_ATPase"/>
    <property type="match status" value="1"/>
</dbReference>
<keyword evidence="9 16" id="KW-0067">ATP-binding</keyword>
<feature type="transmembrane region" description="Helical" evidence="16">
    <location>
        <begin position="727"/>
        <end position="749"/>
    </location>
</feature>
<protein>
    <submittedName>
        <fullName evidence="19">Putative copper-transporting ATPase HMA5</fullName>
    </submittedName>
</protein>
<feature type="transmembrane region" description="Helical" evidence="16">
    <location>
        <begin position="495"/>
        <end position="520"/>
    </location>
</feature>
<dbReference type="OrthoDB" id="432719at2759"/>
<dbReference type="InterPro" id="IPR027256">
    <property type="entry name" value="P-typ_ATPase_IB"/>
</dbReference>
<keyword evidence="7 16" id="KW-0547">Nucleotide-binding</keyword>
<evidence type="ECO:0000256" key="9">
    <source>
        <dbReference type="ARBA" id="ARBA00022840"/>
    </source>
</evidence>
<dbReference type="Gene3D" id="3.30.70.100">
    <property type="match status" value="3"/>
</dbReference>
<evidence type="ECO:0000256" key="15">
    <source>
        <dbReference type="ARBA" id="ARBA00023136"/>
    </source>
</evidence>
<dbReference type="Gene3D" id="3.40.50.1000">
    <property type="entry name" value="HAD superfamily/HAD-like"/>
    <property type="match status" value="1"/>
</dbReference>
<accession>A0A2V3IDZ1</accession>
<dbReference type="InterPro" id="IPR059000">
    <property type="entry name" value="ATPase_P-type_domA"/>
</dbReference>
<feature type="domain" description="HMA" evidence="18">
    <location>
        <begin position="253"/>
        <end position="319"/>
    </location>
</feature>
<dbReference type="PROSITE" id="PS00154">
    <property type="entry name" value="ATPASE_E1_E2"/>
    <property type="match status" value="1"/>
</dbReference>
<evidence type="ECO:0000256" key="6">
    <source>
        <dbReference type="ARBA" id="ARBA00022737"/>
    </source>
</evidence>
<evidence type="ECO:0000256" key="17">
    <source>
        <dbReference type="SAM" id="MobiDB-lite"/>
    </source>
</evidence>